<feature type="domain" description="Transcriptional regulator SgrR N-terminal HTH" evidence="3">
    <location>
        <begin position="18"/>
        <end position="118"/>
    </location>
</feature>
<dbReference type="GO" id="GO:1904680">
    <property type="term" value="F:peptide transmembrane transporter activity"/>
    <property type="evidence" value="ECO:0007669"/>
    <property type="project" value="TreeGrafter"/>
</dbReference>
<dbReference type="EMBL" id="LUAX01000007">
    <property type="protein sequence ID" value="OAM97880.1"/>
    <property type="molecule type" value="Genomic_DNA"/>
</dbReference>
<dbReference type="Pfam" id="PF12793">
    <property type="entry name" value="SgrR_N"/>
    <property type="match status" value="1"/>
</dbReference>
<gene>
    <name evidence="4" type="ORF">AZ468_20330</name>
</gene>
<sequence>MRYWNALAFCRDNLSFQHWTQVSLDQFSHALRCTRRNAQLLIKRLVEEEKIEWQSGVGRGNLPQAKLKQPLEGVLKQKATSLLKQGNVEAALVLVDAQEREGFLSQYLSQYQPVKTQQDILQIPFYRGTHCLDPVKINRRTELHIASYLYANLLRTQPNLHGDLAHSWQQQDDSLIITLRKGLKFDDGSQLEAKDIKAHFQRLMEQGGAQVELFRLIDQVEVITPLRIRFTSHTVPALLPRLLSHSAMGITKVKDGKLLGCGSFLLSEQTEWRTLLNVNPHYHGLRPWVDGVEIWNVGDYAKTLELNCDVVHGRHLAEKSAAKFTAKQKWEQGCTYAMLNPHHHTWMRNRAHRKWLQALMLSIGTPSGEDCEVVALAQGMLSTPTPIAEQDLSGAKHTLADLKRPVKPLAVVTYQLGTNIATAQLVTDCLQQLGIDCQIQVLEYPEFNRPETFKNADIVISGEVFGEDTLFSWVDWLLCNYCHQACLSDKNKLWLKQKVIEAIAEKNESKQLRLLERIEQQLITKNLYQPLYHALQDLNISDQISAPEQLANGWIDFNHIVM</sequence>
<reference evidence="4 5" key="1">
    <citation type="submission" date="2016-03" db="EMBL/GenBank/DDBJ databases">
        <title>Draft genome sequence of the Vibrio tubiashii subs. europaeus.</title>
        <authorList>
            <person name="Spinard E."/>
            <person name="Dubert J."/>
            <person name="Nelson D.R."/>
            <person name="Barja J.L."/>
        </authorList>
    </citation>
    <scope>NUCLEOTIDE SEQUENCE [LARGE SCALE GENOMIC DNA]</scope>
    <source>
        <strain evidence="5">PP-638</strain>
    </source>
</reference>
<accession>A0A178J7E8</accession>
<comment type="caution">
    <text evidence="4">The sequence shown here is derived from an EMBL/GenBank/DDBJ whole genome shotgun (WGS) entry which is preliminary data.</text>
</comment>
<evidence type="ECO:0000259" key="3">
    <source>
        <dbReference type="Pfam" id="PF12793"/>
    </source>
</evidence>
<dbReference type="GO" id="GO:0015833">
    <property type="term" value="P:peptide transport"/>
    <property type="evidence" value="ECO:0007669"/>
    <property type="project" value="TreeGrafter"/>
</dbReference>
<dbReference type="OrthoDB" id="9801912at2"/>
<name>A0A178J7E8_9VIBR</name>
<keyword evidence="1" id="KW-0238">DNA-binding</keyword>
<dbReference type="GeneID" id="78078077"/>
<dbReference type="InterPro" id="IPR039424">
    <property type="entry name" value="SBP_5"/>
</dbReference>
<dbReference type="Gene3D" id="3.10.105.10">
    <property type="entry name" value="Dipeptide-binding Protein, Domain 3"/>
    <property type="match status" value="1"/>
</dbReference>
<dbReference type="AlphaFoldDB" id="A0A178J7E8"/>
<dbReference type="Gene3D" id="3.40.190.10">
    <property type="entry name" value="Periplasmic binding protein-like II"/>
    <property type="match status" value="1"/>
</dbReference>
<proteinExistence type="predicted"/>
<feature type="domain" description="Solute-binding protein family 5" evidence="2">
    <location>
        <begin position="160"/>
        <end position="353"/>
    </location>
</feature>
<dbReference type="PANTHER" id="PTHR30290:SF72">
    <property type="entry name" value="HTH-TYPE TRANSCRIPTIONAL REGULATOR SGRR"/>
    <property type="match status" value="1"/>
</dbReference>
<evidence type="ECO:0000313" key="4">
    <source>
        <dbReference type="EMBL" id="OAM97880.1"/>
    </source>
</evidence>
<evidence type="ECO:0000256" key="1">
    <source>
        <dbReference type="ARBA" id="ARBA00023125"/>
    </source>
</evidence>
<organism evidence="4 5">
    <name type="scientific">Vibrio europaeus</name>
    <dbReference type="NCBI Taxonomy" id="300876"/>
    <lineage>
        <taxon>Bacteria</taxon>
        <taxon>Pseudomonadati</taxon>
        <taxon>Pseudomonadota</taxon>
        <taxon>Gammaproteobacteria</taxon>
        <taxon>Vibrionales</taxon>
        <taxon>Vibrionaceae</taxon>
        <taxon>Vibrio</taxon>
        <taxon>Vibrio oreintalis group</taxon>
    </lineage>
</organism>
<evidence type="ECO:0000259" key="2">
    <source>
        <dbReference type="Pfam" id="PF00496"/>
    </source>
</evidence>
<dbReference type="InterPro" id="IPR000914">
    <property type="entry name" value="SBP_5_dom"/>
</dbReference>
<dbReference type="Proteomes" id="UP000094761">
    <property type="component" value="Unassembled WGS sequence"/>
</dbReference>
<dbReference type="GO" id="GO:0003677">
    <property type="term" value="F:DNA binding"/>
    <property type="evidence" value="ECO:0007669"/>
    <property type="project" value="UniProtKB-KW"/>
</dbReference>
<protein>
    <submittedName>
        <fullName evidence="4">ABC transporter substrate-binding protein</fullName>
    </submittedName>
</protein>
<dbReference type="RefSeq" id="WP_069669046.1">
    <property type="nucleotide sequence ID" value="NZ_JAPFIM010000018.1"/>
</dbReference>
<dbReference type="Pfam" id="PF00496">
    <property type="entry name" value="SBP_bac_5"/>
    <property type="match status" value="1"/>
</dbReference>
<evidence type="ECO:0000313" key="5">
    <source>
        <dbReference type="Proteomes" id="UP000094761"/>
    </source>
</evidence>
<dbReference type="InterPro" id="IPR025370">
    <property type="entry name" value="SgrR_HTH_N"/>
</dbReference>
<dbReference type="PANTHER" id="PTHR30290">
    <property type="entry name" value="PERIPLASMIC BINDING COMPONENT OF ABC TRANSPORTER"/>
    <property type="match status" value="1"/>
</dbReference>
<dbReference type="SUPFAM" id="SSF53850">
    <property type="entry name" value="Periplasmic binding protein-like II"/>
    <property type="match status" value="1"/>
</dbReference>